<evidence type="ECO:0000313" key="4">
    <source>
        <dbReference type="EMBL" id="SUP45036.1"/>
    </source>
</evidence>
<evidence type="ECO:0000259" key="3">
    <source>
        <dbReference type="PROSITE" id="PS50937"/>
    </source>
</evidence>
<evidence type="ECO:0000256" key="2">
    <source>
        <dbReference type="SAM" id="Coils"/>
    </source>
</evidence>
<evidence type="ECO:0000256" key="1">
    <source>
        <dbReference type="ARBA" id="ARBA00023125"/>
    </source>
</evidence>
<dbReference type="RefSeq" id="WP_115311018.1">
    <property type="nucleotide sequence ID" value="NZ_UHIO01000001.1"/>
</dbReference>
<keyword evidence="5" id="KW-1185">Reference proteome</keyword>
<feature type="domain" description="HTH merR-type" evidence="3">
    <location>
        <begin position="1"/>
        <end position="70"/>
    </location>
</feature>
<dbReference type="AlphaFoldDB" id="A0A380NQ70"/>
<evidence type="ECO:0000313" key="5">
    <source>
        <dbReference type="Proteomes" id="UP000255367"/>
    </source>
</evidence>
<dbReference type="GO" id="GO:0003700">
    <property type="term" value="F:DNA-binding transcription factor activity"/>
    <property type="evidence" value="ECO:0007669"/>
    <property type="project" value="InterPro"/>
</dbReference>
<organism evidence="4 5">
    <name type="scientific">Veillonella criceti</name>
    <dbReference type="NCBI Taxonomy" id="103891"/>
    <lineage>
        <taxon>Bacteria</taxon>
        <taxon>Bacillati</taxon>
        <taxon>Bacillota</taxon>
        <taxon>Negativicutes</taxon>
        <taxon>Veillonellales</taxon>
        <taxon>Veillonellaceae</taxon>
        <taxon>Veillonella</taxon>
    </lineage>
</organism>
<accession>A0A380NQ70</accession>
<dbReference type="SMART" id="SM00422">
    <property type="entry name" value="HTH_MERR"/>
    <property type="match status" value="1"/>
</dbReference>
<dbReference type="EMBL" id="UHIO01000001">
    <property type="protein sequence ID" value="SUP45036.1"/>
    <property type="molecule type" value="Genomic_DNA"/>
</dbReference>
<dbReference type="CDD" id="cd01109">
    <property type="entry name" value="HTH_YyaN"/>
    <property type="match status" value="1"/>
</dbReference>
<feature type="coiled-coil region" evidence="2">
    <location>
        <begin position="82"/>
        <end position="116"/>
    </location>
</feature>
<dbReference type="SUPFAM" id="SSF46955">
    <property type="entry name" value="Putative DNA-binding domain"/>
    <property type="match status" value="1"/>
</dbReference>
<gene>
    <name evidence="4" type="primary">adhR_2</name>
    <name evidence="4" type="ORF">NCTC12020_01962</name>
</gene>
<keyword evidence="2" id="KW-0175">Coiled coil</keyword>
<sequence length="141" mass="16613">MYTVKDVAKIFKLSVHTIRYYDDLGLIPYAKRSQANTRLFDDNDLEWIFMILVLRDTGMNLKKIKHYFDLYKKGDVTLSERLKLMQEQRDKTISQLNELQVQLDILNQKVNHYKNLSKGGAGTWNHEYIQSLIAKKKSTIT</sequence>
<dbReference type="PANTHER" id="PTHR30204:SF82">
    <property type="entry name" value="TRANSCRIPTIONAL REGULATOR, MERR FAMILY"/>
    <property type="match status" value="1"/>
</dbReference>
<dbReference type="OrthoDB" id="9811174at2"/>
<dbReference type="Pfam" id="PF13411">
    <property type="entry name" value="MerR_1"/>
    <property type="match status" value="1"/>
</dbReference>
<dbReference type="PANTHER" id="PTHR30204">
    <property type="entry name" value="REDOX-CYCLING DRUG-SENSING TRANSCRIPTIONAL ACTIVATOR SOXR"/>
    <property type="match status" value="1"/>
</dbReference>
<dbReference type="GO" id="GO:0003677">
    <property type="term" value="F:DNA binding"/>
    <property type="evidence" value="ECO:0007669"/>
    <property type="project" value="UniProtKB-KW"/>
</dbReference>
<reference evidence="4 5" key="1">
    <citation type="submission" date="2018-06" db="EMBL/GenBank/DDBJ databases">
        <authorList>
            <consortium name="Pathogen Informatics"/>
            <person name="Doyle S."/>
        </authorList>
    </citation>
    <scope>NUCLEOTIDE SEQUENCE [LARGE SCALE GENOMIC DNA]</scope>
    <source>
        <strain evidence="4 5">NCTC12020</strain>
    </source>
</reference>
<protein>
    <submittedName>
        <fullName evidence="4">HTH-type transcriptional regulator AdhR</fullName>
    </submittedName>
</protein>
<proteinExistence type="predicted"/>
<dbReference type="Gene3D" id="1.10.1660.10">
    <property type="match status" value="1"/>
</dbReference>
<keyword evidence="1" id="KW-0238">DNA-binding</keyword>
<dbReference type="InterPro" id="IPR000551">
    <property type="entry name" value="MerR-type_HTH_dom"/>
</dbReference>
<dbReference type="InterPro" id="IPR009061">
    <property type="entry name" value="DNA-bd_dom_put_sf"/>
</dbReference>
<dbReference type="InterPro" id="IPR047057">
    <property type="entry name" value="MerR_fam"/>
</dbReference>
<dbReference type="PROSITE" id="PS50937">
    <property type="entry name" value="HTH_MERR_2"/>
    <property type="match status" value="1"/>
</dbReference>
<dbReference type="Proteomes" id="UP000255367">
    <property type="component" value="Unassembled WGS sequence"/>
</dbReference>
<name>A0A380NQ70_9FIRM</name>